<dbReference type="EMBL" id="WXYO01000007">
    <property type="protein sequence ID" value="NAS13602.1"/>
    <property type="molecule type" value="Genomic_DNA"/>
</dbReference>
<comment type="caution">
    <text evidence="1">The sequence shown here is derived from an EMBL/GenBank/DDBJ whole genome shotgun (WGS) entry which is preliminary data.</text>
</comment>
<evidence type="ECO:0000313" key="1">
    <source>
        <dbReference type="EMBL" id="NAS13602.1"/>
    </source>
</evidence>
<keyword evidence="2" id="KW-1185">Reference proteome</keyword>
<evidence type="ECO:0000313" key="2">
    <source>
        <dbReference type="Proteomes" id="UP000475249"/>
    </source>
</evidence>
<keyword evidence="1" id="KW-0238">DNA-binding</keyword>
<proteinExistence type="predicted"/>
<reference evidence="1 2" key="1">
    <citation type="submission" date="2020-01" db="EMBL/GenBank/DDBJ databases">
        <title>Bacteria diversity of Porities sp.</title>
        <authorList>
            <person name="Wang G."/>
        </authorList>
    </citation>
    <scope>NUCLEOTIDE SEQUENCE [LARGE SCALE GENOMIC DNA]</scope>
    <source>
        <strain evidence="1 2">R33</strain>
    </source>
</reference>
<dbReference type="Proteomes" id="UP000475249">
    <property type="component" value="Unassembled WGS sequence"/>
</dbReference>
<dbReference type="RefSeq" id="WP_161436631.1">
    <property type="nucleotide sequence ID" value="NZ_WXYO01000007.1"/>
</dbReference>
<sequence>MNSIKNLERLQLLHFLIKMEQTGSPMELADKLRVGERTAYLLLEQLKDYKAKIAYDRSRKTYFYKNDFELEVSISVAVSNGGQITHLFDGSYFVKG</sequence>
<protein>
    <submittedName>
        <fullName evidence="1">DNA-binding protein</fullName>
    </submittedName>
</protein>
<dbReference type="GO" id="GO:0003677">
    <property type="term" value="F:DNA binding"/>
    <property type="evidence" value="ECO:0007669"/>
    <property type="project" value="UniProtKB-KW"/>
</dbReference>
<organism evidence="1 2">
    <name type="scientific">Poritiphilus flavus</name>
    <dbReference type="NCBI Taxonomy" id="2697053"/>
    <lineage>
        <taxon>Bacteria</taxon>
        <taxon>Pseudomonadati</taxon>
        <taxon>Bacteroidota</taxon>
        <taxon>Flavobacteriia</taxon>
        <taxon>Flavobacteriales</taxon>
        <taxon>Flavobacteriaceae</taxon>
        <taxon>Poritiphilus</taxon>
    </lineage>
</organism>
<gene>
    <name evidence="1" type="ORF">GTQ38_16435</name>
</gene>
<dbReference type="AlphaFoldDB" id="A0A6L9EG43"/>
<accession>A0A6L9EG43</accession>
<name>A0A6L9EG43_9FLAO</name>